<evidence type="ECO:0000256" key="7">
    <source>
        <dbReference type="ARBA" id="ARBA00047899"/>
    </source>
</evidence>
<dbReference type="Gene3D" id="1.10.510.10">
    <property type="entry name" value="Transferase(Phosphotransferase) domain 1"/>
    <property type="match status" value="1"/>
</dbReference>
<evidence type="ECO:0000313" key="12">
    <source>
        <dbReference type="WBParaSite" id="HNAJ_0001197801-mRNA-1"/>
    </source>
</evidence>
<keyword evidence="6" id="KW-0067">ATP-binding</keyword>
<dbReference type="InterPro" id="IPR011009">
    <property type="entry name" value="Kinase-like_dom_sf"/>
</dbReference>
<dbReference type="EMBL" id="UZAE01013929">
    <property type="protein sequence ID" value="VDO11854.1"/>
    <property type="molecule type" value="Genomic_DNA"/>
</dbReference>
<accession>A0A0R3TVW0</accession>
<dbReference type="STRING" id="102285.A0A0R3TVW0"/>
<protein>
    <recommendedName>
        <fullName evidence="1">non-specific serine/threonine protein kinase</fullName>
        <ecNumber evidence="1">2.7.11.1</ecNumber>
    </recommendedName>
</protein>
<dbReference type="Pfam" id="PF00069">
    <property type="entry name" value="Pkinase"/>
    <property type="match status" value="1"/>
</dbReference>
<dbReference type="InterPro" id="IPR008271">
    <property type="entry name" value="Ser/Thr_kinase_AS"/>
</dbReference>
<dbReference type="GO" id="GO:0005524">
    <property type="term" value="F:ATP binding"/>
    <property type="evidence" value="ECO:0007669"/>
    <property type="project" value="UniProtKB-KW"/>
</dbReference>
<keyword evidence="3" id="KW-0808">Transferase</keyword>
<sequence>MRKILALLSHGDADFGAAQHGFSSADNSLCGGSGSSSSSLLPGKQVSIDNHRYTIDAIIAEGGFGIVYQVHSPDGSQFALKRTLVNNAADLASMKREITIVSSLMHKNIISYVASKVTEKEPEIHEIMLLTAYYPGSISQVLAERQHKGLRFLEVEVLRILADVCEAVSRLHHCETPIIHRDLKIENLLIDSRKNIVLCDFGSATSRILHPAKHGTLRCQEEIEK</sequence>
<evidence type="ECO:0000256" key="2">
    <source>
        <dbReference type="ARBA" id="ARBA00022527"/>
    </source>
</evidence>
<keyword evidence="2" id="KW-0723">Serine/threonine-protein kinase</keyword>
<keyword evidence="11" id="KW-1185">Reference proteome</keyword>
<dbReference type="WBParaSite" id="HNAJ_0001197801-mRNA-1">
    <property type="protein sequence ID" value="HNAJ_0001197801-mRNA-1"/>
    <property type="gene ID" value="HNAJ_0001197801"/>
</dbReference>
<evidence type="ECO:0000256" key="1">
    <source>
        <dbReference type="ARBA" id="ARBA00012513"/>
    </source>
</evidence>
<evidence type="ECO:0000313" key="10">
    <source>
        <dbReference type="EMBL" id="VDO11854.1"/>
    </source>
</evidence>
<dbReference type="SMART" id="SM00220">
    <property type="entry name" value="S_TKc"/>
    <property type="match status" value="1"/>
</dbReference>
<reference evidence="12" key="1">
    <citation type="submission" date="2017-02" db="UniProtKB">
        <authorList>
            <consortium name="WormBaseParasite"/>
        </authorList>
    </citation>
    <scope>IDENTIFICATION</scope>
</reference>
<dbReference type="PANTHER" id="PTHR22967:SF57">
    <property type="entry name" value="AUXILIN, ISOFORM A-RELATED"/>
    <property type="match status" value="1"/>
</dbReference>
<dbReference type="InterPro" id="IPR000719">
    <property type="entry name" value="Prot_kinase_dom"/>
</dbReference>
<proteinExistence type="predicted"/>
<evidence type="ECO:0000256" key="5">
    <source>
        <dbReference type="ARBA" id="ARBA00022777"/>
    </source>
</evidence>
<evidence type="ECO:0000256" key="6">
    <source>
        <dbReference type="ARBA" id="ARBA00022840"/>
    </source>
</evidence>
<keyword evidence="5" id="KW-0418">Kinase</keyword>
<evidence type="ECO:0000313" key="11">
    <source>
        <dbReference type="Proteomes" id="UP000278807"/>
    </source>
</evidence>
<dbReference type="GO" id="GO:0045747">
    <property type="term" value="P:positive regulation of Notch signaling pathway"/>
    <property type="evidence" value="ECO:0007669"/>
    <property type="project" value="TreeGrafter"/>
</dbReference>
<dbReference type="AlphaFoldDB" id="A0A0R3TVW0"/>
<dbReference type="PROSITE" id="PS00108">
    <property type="entry name" value="PROTEIN_KINASE_ST"/>
    <property type="match status" value="1"/>
</dbReference>
<dbReference type="OrthoDB" id="2018507at2759"/>
<evidence type="ECO:0000256" key="8">
    <source>
        <dbReference type="ARBA" id="ARBA00048679"/>
    </source>
</evidence>
<organism evidence="12">
    <name type="scientific">Rodentolepis nana</name>
    <name type="common">Dwarf tapeworm</name>
    <name type="synonym">Hymenolepis nana</name>
    <dbReference type="NCBI Taxonomy" id="102285"/>
    <lineage>
        <taxon>Eukaryota</taxon>
        <taxon>Metazoa</taxon>
        <taxon>Spiralia</taxon>
        <taxon>Lophotrochozoa</taxon>
        <taxon>Platyhelminthes</taxon>
        <taxon>Cestoda</taxon>
        <taxon>Eucestoda</taxon>
        <taxon>Cyclophyllidea</taxon>
        <taxon>Hymenolepididae</taxon>
        <taxon>Rodentolepis</taxon>
    </lineage>
</organism>
<dbReference type="EC" id="2.7.11.1" evidence="1"/>
<feature type="domain" description="Protein kinase" evidence="9">
    <location>
        <begin position="53"/>
        <end position="225"/>
    </location>
</feature>
<evidence type="ECO:0000256" key="4">
    <source>
        <dbReference type="ARBA" id="ARBA00022741"/>
    </source>
</evidence>
<dbReference type="GO" id="GO:2000369">
    <property type="term" value="P:regulation of clathrin-dependent endocytosis"/>
    <property type="evidence" value="ECO:0007669"/>
    <property type="project" value="TreeGrafter"/>
</dbReference>
<comment type="catalytic activity">
    <reaction evidence="8">
        <text>L-seryl-[protein] + ATP = O-phospho-L-seryl-[protein] + ADP + H(+)</text>
        <dbReference type="Rhea" id="RHEA:17989"/>
        <dbReference type="Rhea" id="RHEA-COMP:9863"/>
        <dbReference type="Rhea" id="RHEA-COMP:11604"/>
        <dbReference type="ChEBI" id="CHEBI:15378"/>
        <dbReference type="ChEBI" id="CHEBI:29999"/>
        <dbReference type="ChEBI" id="CHEBI:30616"/>
        <dbReference type="ChEBI" id="CHEBI:83421"/>
        <dbReference type="ChEBI" id="CHEBI:456216"/>
        <dbReference type="EC" id="2.7.11.1"/>
    </reaction>
</comment>
<evidence type="ECO:0000259" key="9">
    <source>
        <dbReference type="PROSITE" id="PS50011"/>
    </source>
</evidence>
<dbReference type="PROSITE" id="PS50011">
    <property type="entry name" value="PROTEIN_KINASE_DOM"/>
    <property type="match status" value="1"/>
</dbReference>
<dbReference type="GO" id="GO:0004674">
    <property type="term" value="F:protein serine/threonine kinase activity"/>
    <property type="evidence" value="ECO:0007669"/>
    <property type="project" value="UniProtKB-KW"/>
</dbReference>
<reference evidence="10 11" key="2">
    <citation type="submission" date="2018-11" db="EMBL/GenBank/DDBJ databases">
        <authorList>
            <consortium name="Pathogen Informatics"/>
        </authorList>
    </citation>
    <scope>NUCLEOTIDE SEQUENCE [LARGE SCALE GENOMIC DNA]</scope>
</reference>
<dbReference type="GO" id="GO:0035612">
    <property type="term" value="F:AP-2 adaptor complex binding"/>
    <property type="evidence" value="ECO:0007669"/>
    <property type="project" value="TreeGrafter"/>
</dbReference>
<dbReference type="GO" id="GO:0005737">
    <property type="term" value="C:cytoplasm"/>
    <property type="evidence" value="ECO:0007669"/>
    <property type="project" value="TreeGrafter"/>
</dbReference>
<comment type="catalytic activity">
    <reaction evidence="7">
        <text>L-threonyl-[protein] + ATP = O-phospho-L-threonyl-[protein] + ADP + H(+)</text>
        <dbReference type="Rhea" id="RHEA:46608"/>
        <dbReference type="Rhea" id="RHEA-COMP:11060"/>
        <dbReference type="Rhea" id="RHEA-COMP:11605"/>
        <dbReference type="ChEBI" id="CHEBI:15378"/>
        <dbReference type="ChEBI" id="CHEBI:30013"/>
        <dbReference type="ChEBI" id="CHEBI:30616"/>
        <dbReference type="ChEBI" id="CHEBI:61977"/>
        <dbReference type="ChEBI" id="CHEBI:456216"/>
        <dbReference type="EC" id="2.7.11.1"/>
    </reaction>
</comment>
<dbReference type="PANTHER" id="PTHR22967">
    <property type="entry name" value="SERINE/THREONINE PROTEIN KINASE"/>
    <property type="match status" value="1"/>
</dbReference>
<gene>
    <name evidence="10" type="ORF">HNAJ_LOCUS11967</name>
</gene>
<dbReference type="Proteomes" id="UP000278807">
    <property type="component" value="Unassembled WGS sequence"/>
</dbReference>
<dbReference type="SUPFAM" id="SSF56112">
    <property type="entry name" value="Protein kinase-like (PK-like)"/>
    <property type="match status" value="1"/>
</dbReference>
<evidence type="ECO:0000256" key="3">
    <source>
        <dbReference type="ARBA" id="ARBA00022679"/>
    </source>
</evidence>
<keyword evidence="4" id="KW-0547">Nucleotide-binding</keyword>
<name>A0A0R3TVW0_RODNA</name>